<proteinExistence type="predicted"/>
<name>A0A1X7BM31_9RHOB</name>
<dbReference type="SUPFAM" id="SSF69255">
    <property type="entry name" value="gp5 N-terminal domain-like"/>
    <property type="match status" value="1"/>
</dbReference>
<dbReference type="SUPFAM" id="SSF69279">
    <property type="entry name" value="Phage tail proteins"/>
    <property type="match status" value="1"/>
</dbReference>
<dbReference type="InterPro" id="IPR037026">
    <property type="entry name" value="Vgr_OB-fold_dom_sf"/>
</dbReference>
<organism evidence="2 3">
    <name type="scientific">Roseovarius aestuarii</name>
    <dbReference type="NCBI Taxonomy" id="475083"/>
    <lineage>
        <taxon>Bacteria</taxon>
        <taxon>Pseudomonadati</taxon>
        <taxon>Pseudomonadota</taxon>
        <taxon>Alphaproteobacteria</taxon>
        <taxon>Rhodobacterales</taxon>
        <taxon>Roseobacteraceae</taxon>
        <taxon>Roseovarius</taxon>
    </lineage>
</organism>
<sequence length="594" mass="60946">MADSPTANTDGPLGVSIKLNGTALADEVGIVSVNVESELNRIPSAVVVLDDGSIPENEFPLMDSDDNKPGTEIEIAAFYGSNSEQTLFKGIITATRLRIRAATGSQLELTCRDKAIALADIRRTAASTQVKDSDVMSQIISDAGLTADIGATNGPQTDIVQYDCTDWDFLRMLADRNGMTLAVDDGTIAAAAPDPSGSAKLTLTLGVDVLDFDARVDTVALEKTASVTGWSTADQAVTSQTSDAAASGSWGNSTLSDLTGVTDDRTRSLTTPYAEGQLSLSDVASARADRVSLASMQGRCSYVGSATAGPGDTIELTGVGERVGGTAFVSGVTHVLKDGHWTTTAQLGLPQGWRGDSFGAAAPAGSALTAPVHGLHVAKVLAIVDDAGVNPMSDATMIQVSLPLMGETPAEIWARYAQPYASNGAGIQFLPEVDDEVIVGFLSADPSAPVILGSLHSGSLVRTNDATQENELKTLTTISGLAITFDDDKKILTAETPGGHSIVMDDDQKTVTVTDLTGNSITMSDSGVAIDSTGTLDLTASSDISISSSGGDVTIDGNNVTANGNMGATVKGGSTAELSSGGQTTVKGSMVMIN</sequence>
<keyword evidence="3" id="KW-1185">Reference proteome</keyword>
<dbReference type="EMBL" id="FWXB01000001">
    <property type="protein sequence ID" value="SMC10662.1"/>
    <property type="molecule type" value="Genomic_DNA"/>
</dbReference>
<dbReference type="AlphaFoldDB" id="A0A1X7BM31"/>
<reference evidence="2 3" key="1">
    <citation type="submission" date="2017-03" db="EMBL/GenBank/DDBJ databases">
        <authorList>
            <person name="Afonso C.L."/>
            <person name="Miller P.J."/>
            <person name="Scott M.A."/>
            <person name="Spackman E."/>
            <person name="Goraichik I."/>
            <person name="Dimitrov K.M."/>
            <person name="Suarez D.L."/>
            <person name="Swayne D.E."/>
        </authorList>
    </citation>
    <scope>NUCLEOTIDE SEQUENCE [LARGE SCALE GENOMIC DNA]</scope>
    <source>
        <strain evidence="2 3">CECT 7745</strain>
    </source>
</reference>
<dbReference type="OrthoDB" id="9762420at2"/>
<evidence type="ECO:0000259" key="1">
    <source>
        <dbReference type="Pfam" id="PF04717"/>
    </source>
</evidence>
<dbReference type="Gene3D" id="2.40.50.230">
    <property type="entry name" value="Gp5 N-terminal domain"/>
    <property type="match status" value="1"/>
</dbReference>
<dbReference type="Pfam" id="PF04717">
    <property type="entry name" value="Phage_base_V"/>
    <property type="match status" value="1"/>
</dbReference>
<accession>A0A1X7BM31</accession>
<evidence type="ECO:0000313" key="2">
    <source>
        <dbReference type="EMBL" id="SMC10662.1"/>
    </source>
</evidence>
<dbReference type="RefSeq" id="WP_085798603.1">
    <property type="nucleotide sequence ID" value="NZ_FWXB01000001.1"/>
</dbReference>
<dbReference type="InterPro" id="IPR006531">
    <property type="entry name" value="Gp5/Vgr_OB"/>
</dbReference>
<dbReference type="Proteomes" id="UP000193224">
    <property type="component" value="Unassembled WGS sequence"/>
</dbReference>
<evidence type="ECO:0000313" key="3">
    <source>
        <dbReference type="Proteomes" id="UP000193224"/>
    </source>
</evidence>
<protein>
    <submittedName>
        <fullName evidence="2">Phage late control gene D protein (GPD)</fullName>
    </submittedName>
</protein>
<feature type="domain" description="Gp5/Type VI secretion system Vgr protein OB-fold" evidence="1">
    <location>
        <begin position="382"/>
        <end position="456"/>
    </location>
</feature>
<gene>
    <name evidence="2" type="ORF">ROA7745_00469</name>
</gene>